<protein>
    <submittedName>
        <fullName evidence="2">Periplasmic sensor signal transduction histidine kinase</fullName>
    </submittedName>
</protein>
<dbReference type="Gene3D" id="1.10.287.130">
    <property type="match status" value="1"/>
</dbReference>
<sequence length="243" mass="27202">MNSLKKQTTGLSLRCDPQGKIVEFIRDDLGISNRVVPGQLFTAIVDKASLEKAFNFLTELRTKGAAFDWPLSVPVDNRLLLLHFTGGMSGDNLFIVGAKTLSSVDQFYDELMKINNEQANALRETMKEYMRSNSAIKRESQFYDELSQLNNELTNMQRELAKKNIQLKQQKKELEELNEELSATIDELERTRDELIQSEKMASLGRMVSGFAHEINTPIGIAVTAASCLHNAGQAINEINGCA</sequence>
<keyword evidence="2" id="KW-0808">Transferase</keyword>
<dbReference type="Proteomes" id="UP000076962">
    <property type="component" value="Unassembled WGS sequence"/>
</dbReference>
<accession>A0A0A6RHD0</accession>
<dbReference type="InterPro" id="IPR027267">
    <property type="entry name" value="AH/BAR_dom_sf"/>
</dbReference>
<name>A0A0A6RHD0_9GAMM</name>
<evidence type="ECO:0000313" key="3">
    <source>
        <dbReference type="Proteomes" id="UP000076962"/>
    </source>
</evidence>
<keyword evidence="1" id="KW-0175">Coiled coil</keyword>
<gene>
    <name evidence="2" type="ORF">THIOM_004385</name>
</gene>
<proteinExistence type="predicted"/>
<dbReference type="EMBL" id="LUTY01002604">
    <property type="protein sequence ID" value="OAD19940.1"/>
    <property type="molecule type" value="Genomic_DNA"/>
</dbReference>
<keyword evidence="3" id="KW-1185">Reference proteome</keyword>
<evidence type="ECO:0000313" key="2">
    <source>
        <dbReference type="EMBL" id="OAD19940.1"/>
    </source>
</evidence>
<feature type="coiled-coil region" evidence="1">
    <location>
        <begin position="119"/>
        <end position="198"/>
    </location>
</feature>
<reference evidence="2 3" key="1">
    <citation type="submission" date="2016-05" db="EMBL/GenBank/DDBJ databases">
        <title>Single-cell genome of chain-forming Candidatus Thiomargarita nelsonii and comparison to other large sulfur-oxidizing bacteria.</title>
        <authorList>
            <person name="Winkel M."/>
            <person name="Salman V."/>
            <person name="Woyke T."/>
            <person name="Schulz-Vogt H."/>
            <person name="Richter M."/>
            <person name="Flood B."/>
            <person name="Bailey J."/>
            <person name="Amann R."/>
            <person name="Mussmann M."/>
        </authorList>
    </citation>
    <scope>NUCLEOTIDE SEQUENCE [LARGE SCALE GENOMIC DNA]</scope>
    <source>
        <strain evidence="2 3">THI036</strain>
    </source>
</reference>
<evidence type="ECO:0000256" key="1">
    <source>
        <dbReference type="SAM" id="Coils"/>
    </source>
</evidence>
<keyword evidence="2" id="KW-0418">Kinase</keyword>
<dbReference type="SUPFAM" id="SSF103657">
    <property type="entry name" value="BAR/IMD domain-like"/>
    <property type="match status" value="1"/>
</dbReference>
<comment type="caution">
    <text evidence="2">The sequence shown here is derived from an EMBL/GenBank/DDBJ whole genome shotgun (WGS) entry which is preliminary data.</text>
</comment>
<dbReference type="AlphaFoldDB" id="A0A0A6RHD0"/>
<organism evidence="2 3">
    <name type="scientific">Candidatus Thiomargarita nelsonii</name>
    <dbReference type="NCBI Taxonomy" id="1003181"/>
    <lineage>
        <taxon>Bacteria</taxon>
        <taxon>Pseudomonadati</taxon>
        <taxon>Pseudomonadota</taxon>
        <taxon>Gammaproteobacteria</taxon>
        <taxon>Thiotrichales</taxon>
        <taxon>Thiotrichaceae</taxon>
        <taxon>Thiomargarita</taxon>
    </lineage>
</organism>
<dbReference type="GO" id="GO:0016301">
    <property type="term" value="F:kinase activity"/>
    <property type="evidence" value="ECO:0007669"/>
    <property type="project" value="UniProtKB-KW"/>
</dbReference>